<keyword evidence="2" id="KW-1185">Reference proteome</keyword>
<name>W9VH78_9EURO</name>
<protein>
    <submittedName>
        <fullName evidence="1">Uncharacterized protein</fullName>
    </submittedName>
</protein>
<evidence type="ECO:0000313" key="1">
    <source>
        <dbReference type="EMBL" id="EXJ55002.1"/>
    </source>
</evidence>
<dbReference type="Proteomes" id="UP000019471">
    <property type="component" value="Unassembled WGS sequence"/>
</dbReference>
<dbReference type="RefSeq" id="XP_007751500.1">
    <property type="nucleotide sequence ID" value="XM_007753310.1"/>
</dbReference>
<sequence>MLLNKYFALLAPQVTKLQRPEFVRSSDGHGPQDCVISGVPSAWRQVQRTVTSGLHLDGHCALIRYLIRICDVQIEGMVQALMPDLSPEEHYAMLWSLFERFVQEDDHDGHPAAKLDRQALDVLVGTTCMTPRMSRQPLHWNREVDDPDFLACAFDSSTELGLFGAMPHLEHINFWT</sequence>
<gene>
    <name evidence="1" type="ORF">A1O5_12741</name>
</gene>
<dbReference type="HOGENOM" id="CLU_1524999_0_0_1"/>
<evidence type="ECO:0000313" key="2">
    <source>
        <dbReference type="Proteomes" id="UP000019471"/>
    </source>
</evidence>
<comment type="caution">
    <text evidence="1">The sequence shown here is derived from an EMBL/GenBank/DDBJ whole genome shotgun (WGS) entry which is preliminary data.</text>
</comment>
<reference evidence="1 2" key="1">
    <citation type="submission" date="2013-03" db="EMBL/GenBank/DDBJ databases">
        <title>The Genome Sequence of Cladophialophora psammophila CBS 110553.</title>
        <authorList>
            <consortium name="The Broad Institute Genomics Platform"/>
            <person name="Cuomo C."/>
            <person name="de Hoog S."/>
            <person name="Gorbushina A."/>
            <person name="Walker B."/>
            <person name="Young S.K."/>
            <person name="Zeng Q."/>
            <person name="Gargeya S."/>
            <person name="Fitzgerald M."/>
            <person name="Haas B."/>
            <person name="Abouelleil A."/>
            <person name="Allen A.W."/>
            <person name="Alvarado L."/>
            <person name="Arachchi H.M."/>
            <person name="Berlin A.M."/>
            <person name="Chapman S.B."/>
            <person name="Gainer-Dewar J."/>
            <person name="Goldberg J."/>
            <person name="Griggs A."/>
            <person name="Gujja S."/>
            <person name="Hansen M."/>
            <person name="Howarth C."/>
            <person name="Imamovic A."/>
            <person name="Ireland A."/>
            <person name="Larimer J."/>
            <person name="McCowan C."/>
            <person name="Murphy C."/>
            <person name="Pearson M."/>
            <person name="Poon T.W."/>
            <person name="Priest M."/>
            <person name="Roberts A."/>
            <person name="Saif S."/>
            <person name="Shea T."/>
            <person name="Sisk P."/>
            <person name="Sykes S."/>
            <person name="Wortman J."/>
            <person name="Nusbaum C."/>
            <person name="Birren B."/>
        </authorList>
    </citation>
    <scope>NUCLEOTIDE SEQUENCE [LARGE SCALE GENOMIC DNA]</scope>
    <source>
        <strain evidence="1 2">CBS 110553</strain>
    </source>
</reference>
<dbReference type="EMBL" id="AMGX01000037">
    <property type="protein sequence ID" value="EXJ55002.1"/>
    <property type="molecule type" value="Genomic_DNA"/>
</dbReference>
<organism evidence="1 2">
    <name type="scientific">Cladophialophora psammophila CBS 110553</name>
    <dbReference type="NCBI Taxonomy" id="1182543"/>
    <lineage>
        <taxon>Eukaryota</taxon>
        <taxon>Fungi</taxon>
        <taxon>Dikarya</taxon>
        <taxon>Ascomycota</taxon>
        <taxon>Pezizomycotina</taxon>
        <taxon>Eurotiomycetes</taxon>
        <taxon>Chaetothyriomycetidae</taxon>
        <taxon>Chaetothyriales</taxon>
        <taxon>Herpotrichiellaceae</taxon>
        <taxon>Cladophialophora</taxon>
    </lineage>
</organism>
<dbReference type="AlphaFoldDB" id="W9VH78"/>
<dbReference type="GeneID" id="19197427"/>
<proteinExistence type="predicted"/>
<accession>W9VH78</accession>